<dbReference type="InterPro" id="IPR013830">
    <property type="entry name" value="SGNH_hydro"/>
</dbReference>
<proteinExistence type="predicted"/>
<feature type="domain" description="SGNH hydrolase-type esterase" evidence="2">
    <location>
        <begin position="205"/>
        <end position="393"/>
    </location>
</feature>
<evidence type="ECO:0000256" key="1">
    <source>
        <dbReference type="SAM" id="MobiDB-lite"/>
    </source>
</evidence>
<comment type="caution">
    <text evidence="3">The sequence shown here is derived from an EMBL/GenBank/DDBJ whole genome shotgun (WGS) entry which is preliminary data.</text>
</comment>
<evidence type="ECO:0000259" key="2">
    <source>
        <dbReference type="Pfam" id="PF13472"/>
    </source>
</evidence>
<dbReference type="InterPro" id="IPR036514">
    <property type="entry name" value="SGNH_hydro_sf"/>
</dbReference>
<evidence type="ECO:0000313" key="3">
    <source>
        <dbReference type="EMBL" id="TGZ11267.1"/>
    </source>
</evidence>
<evidence type="ECO:0000313" key="4">
    <source>
        <dbReference type="Proteomes" id="UP000306274"/>
    </source>
</evidence>
<keyword evidence="4" id="KW-1185">Reference proteome</keyword>
<protein>
    <recommendedName>
        <fullName evidence="2">SGNH hydrolase-type esterase domain-containing protein</fullName>
    </recommendedName>
</protein>
<reference evidence="3 4" key="1">
    <citation type="submission" date="2019-04" db="EMBL/GenBank/DDBJ databases">
        <title>Streptomyces rhizosphaericola sp. nov., an actinobacterium isolated from the wheat rhizosphere.</title>
        <authorList>
            <person name="Vargas Hoyos H.A."/>
            <person name="Santos S.N."/>
            <person name="Genuario D.B."/>
            <person name="Melo I.S."/>
            <person name="Da Silva L.J."/>
            <person name="Da Silva F.S.P."/>
            <person name="Zucchi T.D."/>
        </authorList>
    </citation>
    <scope>NUCLEOTIDE SEQUENCE [LARGE SCALE GENOMIC DNA]</scope>
    <source>
        <strain evidence="3 4">1AS2c</strain>
    </source>
</reference>
<dbReference type="PANTHER" id="PTHR43784:SF2">
    <property type="entry name" value="GDSL-LIKE LIPASE_ACYLHYDROLASE, PUTATIVE (AFU_ORTHOLOGUE AFUA_2G00820)-RELATED"/>
    <property type="match status" value="1"/>
</dbReference>
<gene>
    <name evidence="3" type="ORF">E5Z02_05570</name>
</gene>
<dbReference type="Proteomes" id="UP000306274">
    <property type="component" value="Unassembled WGS sequence"/>
</dbReference>
<dbReference type="InterPro" id="IPR053140">
    <property type="entry name" value="GDSL_Rv0518-like"/>
</dbReference>
<dbReference type="PANTHER" id="PTHR43784">
    <property type="entry name" value="GDSL-LIKE LIPASE/ACYLHYDROLASE, PUTATIVE (AFU_ORTHOLOGUE AFUA_2G00820)-RELATED"/>
    <property type="match status" value="1"/>
</dbReference>
<accession>A0ABY2PJU6</accession>
<organism evidence="3 4">
    <name type="scientific">Streptomyces rhizosphaericola</name>
    <dbReference type="NCBI Taxonomy" id="2564098"/>
    <lineage>
        <taxon>Bacteria</taxon>
        <taxon>Bacillati</taxon>
        <taxon>Actinomycetota</taxon>
        <taxon>Actinomycetes</taxon>
        <taxon>Kitasatosporales</taxon>
        <taxon>Streptomycetaceae</taxon>
        <taxon>Streptomyces</taxon>
    </lineage>
</organism>
<sequence>MRSRGRPTTAAATGHPRRRSQHPKYPTPGRNTAMAWHTVWNGTPLEGATARTAELQQRLSVTSNLHGGQLRVRLRAASGAEGPSVIDSLNAVVDAGEPTALLQHGSPRIVLEQGQEVLCDPVPLSVQPGATIEIRCQAGESRSAAALSPVLAHGQAQLETRGGLAPTGPAAEALGTMLTLPGLGLVNGVTTIEVETRGPVTGLALFGDSITQMGFWPAALERHLRTEFPGRTAVRNLGIAGNRVLHDAPSSQPTFGPAAGSRFTPQVFGDEPVGLVVVLIGVNDLVHPASLPEAADEVVTADELLAGIGAFAEVSHRHGARAVVCTIPPFFGNEAWTPQTEAVRQEVNAGLATETSFDAFVDLDQALCGDDAARPAQRDALHIGDRLHPNPQGGEAIAAAVMPALRPLLADGP</sequence>
<dbReference type="Pfam" id="PF13472">
    <property type="entry name" value="Lipase_GDSL_2"/>
    <property type="match status" value="1"/>
</dbReference>
<dbReference type="Gene3D" id="3.40.50.1110">
    <property type="entry name" value="SGNH hydrolase"/>
    <property type="match status" value="1"/>
</dbReference>
<name>A0ABY2PJU6_9ACTN</name>
<dbReference type="SUPFAM" id="SSF52266">
    <property type="entry name" value="SGNH hydrolase"/>
    <property type="match status" value="1"/>
</dbReference>
<feature type="region of interest" description="Disordered" evidence="1">
    <location>
        <begin position="1"/>
        <end position="30"/>
    </location>
</feature>
<dbReference type="EMBL" id="SRZK01000032">
    <property type="protein sequence ID" value="TGZ11267.1"/>
    <property type="molecule type" value="Genomic_DNA"/>
</dbReference>